<keyword evidence="1" id="KW-0472">Membrane</keyword>
<evidence type="ECO:0000313" key="2">
    <source>
        <dbReference type="EMBL" id="KAF9528082.1"/>
    </source>
</evidence>
<dbReference type="EMBL" id="MU157856">
    <property type="protein sequence ID" value="KAF9528082.1"/>
    <property type="molecule type" value="Genomic_DNA"/>
</dbReference>
<evidence type="ECO:0000313" key="3">
    <source>
        <dbReference type="Proteomes" id="UP000807306"/>
    </source>
</evidence>
<feature type="transmembrane region" description="Helical" evidence="1">
    <location>
        <begin position="20"/>
        <end position="43"/>
    </location>
</feature>
<accession>A0A9P6EFE3</accession>
<name>A0A9P6EFE3_9AGAR</name>
<feature type="transmembrane region" description="Helical" evidence="1">
    <location>
        <begin position="197"/>
        <end position="218"/>
    </location>
</feature>
<keyword evidence="1" id="KW-1133">Transmembrane helix</keyword>
<feature type="transmembrane region" description="Helical" evidence="1">
    <location>
        <begin position="238"/>
        <end position="257"/>
    </location>
</feature>
<feature type="transmembrane region" description="Helical" evidence="1">
    <location>
        <begin position="87"/>
        <end position="108"/>
    </location>
</feature>
<keyword evidence="3" id="KW-1185">Reference proteome</keyword>
<sequence>MVDWNSEPVQKRGAEAFIKYVHALTGLYIMEVIVTGDAEWGVLTGTKKFRWPMVCCVPRAHDHATIVVIHLIILLLHYRTTSDCRPMLAVSLFLTHSSLGMNSINFAIRTIAIYDWNARITGGLTALIVGHWTVIFLVETSQVGFEGSPGDGCIHTMTSVGLSWIRAVYLYTLCVDFVVIVLTVWKVRNLARSHGSVAQVVVSQNVFYFFIAQVFFFYSSARFMMLMHWFLDRFILDLLAIIVMSLTYNIGLIALFTSTATIVTTVKTPVNGFKGAYSQSKDYCLQSCSIALHPHGSSNQQLHIYLFSTVVPR</sequence>
<gene>
    <name evidence="2" type="ORF">CPB83DRAFT_767409</name>
</gene>
<comment type="caution">
    <text evidence="2">The sequence shown here is derived from an EMBL/GenBank/DDBJ whole genome shotgun (WGS) entry which is preliminary data.</text>
</comment>
<reference evidence="2" key="1">
    <citation type="submission" date="2020-11" db="EMBL/GenBank/DDBJ databases">
        <authorList>
            <consortium name="DOE Joint Genome Institute"/>
            <person name="Ahrendt S."/>
            <person name="Riley R."/>
            <person name="Andreopoulos W."/>
            <person name="Labutti K."/>
            <person name="Pangilinan J."/>
            <person name="Ruiz-Duenas F.J."/>
            <person name="Barrasa J.M."/>
            <person name="Sanchez-Garcia M."/>
            <person name="Camarero S."/>
            <person name="Miyauchi S."/>
            <person name="Serrano A."/>
            <person name="Linde D."/>
            <person name="Babiker R."/>
            <person name="Drula E."/>
            <person name="Ayuso-Fernandez I."/>
            <person name="Pacheco R."/>
            <person name="Padilla G."/>
            <person name="Ferreira P."/>
            <person name="Barriuso J."/>
            <person name="Kellner H."/>
            <person name="Castanera R."/>
            <person name="Alfaro M."/>
            <person name="Ramirez L."/>
            <person name="Pisabarro A.G."/>
            <person name="Kuo A."/>
            <person name="Tritt A."/>
            <person name="Lipzen A."/>
            <person name="He G."/>
            <person name="Yan M."/>
            <person name="Ng V."/>
            <person name="Cullen D."/>
            <person name="Martin F."/>
            <person name="Rosso M.-N."/>
            <person name="Henrissat B."/>
            <person name="Hibbett D."/>
            <person name="Martinez A.T."/>
            <person name="Grigoriev I.V."/>
        </authorList>
    </citation>
    <scope>NUCLEOTIDE SEQUENCE</scope>
    <source>
        <strain evidence="2">CBS 506.95</strain>
    </source>
</reference>
<dbReference type="OrthoDB" id="3197626at2759"/>
<proteinExistence type="predicted"/>
<protein>
    <submittedName>
        <fullName evidence="2">Uncharacterized protein</fullName>
    </submittedName>
</protein>
<feature type="transmembrane region" description="Helical" evidence="1">
    <location>
        <begin position="120"/>
        <end position="138"/>
    </location>
</feature>
<dbReference type="Proteomes" id="UP000807306">
    <property type="component" value="Unassembled WGS sequence"/>
</dbReference>
<keyword evidence="1" id="KW-0812">Transmembrane</keyword>
<feature type="transmembrane region" description="Helical" evidence="1">
    <location>
        <begin position="167"/>
        <end position="185"/>
    </location>
</feature>
<organism evidence="2 3">
    <name type="scientific">Crepidotus variabilis</name>
    <dbReference type="NCBI Taxonomy" id="179855"/>
    <lineage>
        <taxon>Eukaryota</taxon>
        <taxon>Fungi</taxon>
        <taxon>Dikarya</taxon>
        <taxon>Basidiomycota</taxon>
        <taxon>Agaricomycotina</taxon>
        <taxon>Agaricomycetes</taxon>
        <taxon>Agaricomycetidae</taxon>
        <taxon>Agaricales</taxon>
        <taxon>Agaricineae</taxon>
        <taxon>Crepidotaceae</taxon>
        <taxon>Crepidotus</taxon>
    </lineage>
</organism>
<evidence type="ECO:0000256" key="1">
    <source>
        <dbReference type="SAM" id="Phobius"/>
    </source>
</evidence>
<dbReference type="AlphaFoldDB" id="A0A9P6EFE3"/>